<evidence type="ECO:0000256" key="1">
    <source>
        <dbReference type="ARBA" id="ARBA00004141"/>
    </source>
</evidence>
<comment type="subcellular location">
    <subcellularLocation>
        <location evidence="5">Cell membrane</location>
        <topology evidence="5">Multi-pass membrane protein</topology>
    </subcellularLocation>
    <subcellularLocation>
        <location evidence="1">Membrane</location>
        <topology evidence="1">Multi-pass membrane protein</topology>
    </subcellularLocation>
</comment>
<reference evidence="6 7" key="1">
    <citation type="submission" date="2018-06" db="EMBL/GenBank/DDBJ databases">
        <authorList>
            <consortium name="Pathogen Informatics"/>
            <person name="Doyle S."/>
        </authorList>
    </citation>
    <scope>NUCLEOTIDE SEQUENCE [LARGE SCALE GENOMIC DNA]</scope>
    <source>
        <strain evidence="6 7">NCTC11179</strain>
    </source>
</reference>
<sequence>MDIAFVGYALALLVGISLGLIGSGGSILTVPILVYILKIEPFLATAYSLFIVGSTALVGGVQNAINRKVNYKLVLLFGIPSLLAVYVMRAYVLPLVPDTIAIGSLNLSKNVILMVLFALVMFASAMKMIRPKAITQTQSQPQQIQLILQGVLIGVVAGTVGAGGGFLIIPALILFANVSMKEAVGTSLFIIAIQSLFGFLGDVSNPLLDWNLLLTFSAISIVGIFLGIFLTRYIPDHNLKKGFGYFVLLMALYIFSKEVFF</sequence>
<dbReference type="EMBL" id="UGQL01000002">
    <property type="protein sequence ID" value="STZ69037.1"/>
    <property type="molecule type" value="Genomic_DNA"/>
</dbReference>
<keyword evidence="7" id="KW-1185">Reference proteome</keyword>
<evidence type="ECO:0000313" key="6">
    <source>
        <dbReference type="EMBL" id="STZ69037.1"/>
    </source>
</evidence>
<dbReference type="AlphaFoldDB" id="A0A378U1K4"/>
<evidence type="ECO:0000256" key="4">
    <source>
        <dbReference type="ARBA" id="ARBA00023136"/>
    </source>
</evidence>
<evidence type="ECO:0000256" key="5">
    <source>
        <dbReference type="RuleBase" id="RU363041"/>
    </source>
</evidence>
<keyword evidence="3 5" id="KW-1133">Transmembrane helix</keyword>
<dbReference type="RefSeq" id="WP_115091868.1">
    <property type="nucleotide sequence ID" value="NZ_CP068107.1"/>
</dbReference>
<dbReference type="Pfam" id="PF01925">
    <property type="entry name" value="TauE"/>
    <property type="match status" value="1"/>
</dbReference>
<comment type="similarity">
    <text evidence="5">Belongs to the 4-toluene sulfonate uptake permease (TSUP) (TC 2.A.102) family.</text>
</comment>
<organism evidence="6 7">
    <name type="scientific">Myroides odoratus</name>
    <name type="common">Flavobacterium odoratum</name>
    <dbReference type="NCBI Taxonomy" id="256"/>
    <lineage>
        <taxon>Bacteria</taxon>
        <taxon>Pseudomonadati</taxon>
        <taxon>Bacteroidota</taxon>
        <taxon>Flavobacteriia</taxon>
        <taxon>Flavobacteriales</taxon>
        <taxon>Flavobacteriaceae</taxon>
        <taxon>Myroides</taxon>
    </lineage>
</organism>
<proteinExistence type="inferred from homology"/>
<keyword evidence="4 5" id="KW-0472">Membrane</keyword>
<feature type="transmembrane region" description="Helical" evidence="5">
    <location>
        <begin position="183"/>
        <end position="200"/>
    </location>
</feature>
<dbReference type="InterPro" id="IPR051598">
    <property type="entry name" value="TSUP/Inactive_protease-like"/>
</dbReference>
<evidence type="ECO:0000256" key="3">
    <source>
        <dbReference type="ARBA" id="ARBA00022989"/>
    </source>
</evidence>
<keyword evidence="5" id="KW-1003">Cell membrane</keyword>
<feature type="transmembrane region" description="Helical" evidence="5">
    <location>
        <begin position="150"/>
        <end position="177"/>
    </location>
</feature>
<evidence type="ECO:0000313" key="7">
    <source>
        <dbReference type="Proteomes" id="UP000255024"/>
    </source>
</evidence>
<evidence type="ECO:0000256" key="2">
    <source>
        <dbReference type="ARBA" id="ARBA00022692"/>
    </source>
</evidence>
<dbReference type="InterPro" id="IPR002781">
    <property type="entry name" value="TM_pro_TauE-like"/>
</dbReference>
<gene>
    <name evidence="6" type="ORF">NCTC11179_02527</name>
</gene>
<dbReference type="PANTHER" id="PTHR43701">
    <property type="entry name" value="MEMBRANE TRANSPORTER PROTEIN MJ0441-RELATED"/>
    <property type="match status" value="1"/>
</dbReference>
<feature type="transmembrane region" description="Helical" evidence="5">
    <location>
        <begin position="7"/>
        <end position="36"/>
    </location>
</feature>
<protein>
    <recommendedName>
        <fullName evidence="5">Probable membrane transporter protein</fullName>
    </recommendedName>
</protein>
<dbReference type="GO" id="GO:0005886">
    <property type="term" value="C:plasma membrane"/>
    <property type="evidence" value="ECO:0007669"/>
    <property type="project" value="UniProtKB-SubCell"/>
</dbReference>
<dbReference type="PANTHER" id="PTHR43701:SF2">
    <property type="entry name" value="MEMBRANE TRANSPORTER PROTEIN YJNA-RELATED"/>
    <property type="match status" value="1"/>
</dbReference>
<name>A0A378U1K4_MYROD</name>
<feature type="transmembrane region" description="Helical" evidence="5">
    <location>
        <begin position="42"/>
        <end position="61"/>
    </location>
</feature>
<accession>A0A378U1K4</accession>
<dbReference type="Proteomes" id="UP000255024">
    <property type="component" value="Unassembled WGS sequence"/>
</dbReference>
<keyword evidence="2 5" id="KW-0812">Transmembrane</keyword>
<feature type="transmembrane region" description="Helical" evidence="5">
    <location>
        <begin position="73"/>
        <end position="91"/>
    </location>
</feature>
<feature type="transmembrane region" description="Helical" evidence="5">
    <location>
        <begin position="111"/>
        <end position="129"/>
    </location>
</feature>
<feature type="transmembrane region" description="Helical" evidence="5">
    <location>
        <begin position="212"/>
        <end position="230"/>
    </location>
</feature>